<dbReference type="InterPro" id="IPR032640">
    <property type="entry name" value="AMPK1_CBM"/>
</dbReference>
<dbReference type="PANTHER" id="PTHR10343">
    <property type="entry name" value="5'-AMP-ACTIVATED PROTEIN KINASE , BETA SUBUNIT"/>
    <property type="match status" value="1"/>
</dbReference>
<dbReference type="InterPro" id="IPR014756">
    <property type="entry name" value="Ig_E-set"/>
</dbReference>
<evidence type="ECO:0000313" key="4">
    <source>
        <dbReference type="Proteomes" id="UP000178943"/>
    </source>
</evidence>
<evidence type="ECO:0000313" key="3">
    <source>
        <dbReference type="EMBL" id="OGF66866.1"/>
    </source>
</evidence>
<dbReference type="AlphaFoldDB" id="A0A1F5VTT3"/>
<protein>
    <recommendedName>
        <fullName evidence="2">AMP-activated protein kinase glycogen-binding domain-containing protein</fullName>
    </recommendedName>
</protein>
<organism evidence="3 4">
    <name type="scientific">Candidatus Fischerbacteria bacterium RBG_13_37_8</name>
    <dbReference type="NCBI Taxonomy" id="1817863"/>
    <lineage>
        <taxon>Bacteria</taxon>
        <taxon>Candidatus Fischeribacteriota</taxon>
    </lineage>
</organism>
<dbReference type="Proteomes" id="UP000178943">
    <property type="component" value="Unassembled WGS sequence"/>
</dbReference>
<evidence type="ECO:0000256" key="1">
    <source>
        <dbReference type="ARBA" id="ARBA00010926"/>
    </source>
</evidence>
<name>A0A1F5VTT3_9BACT</name>
<gene>
    <name evidence="3" type="ORF">A2Y62_21920</name>
</gene>
<reference evidence="3 4" key="1">
    <citation type="journal article" date="2016" name="Nat. Commun.">
        <title>Thousands of microbial genomes shed light on interconnected biogeochemical processes in an aquifer system.</title>
        <authorList>
            <person name="Anantharaman K."/>
            <person name="Brown C.T."/>
            <person name="Hug L.A."/>
            <person name="Sharon I."/>
            <person name="Castelle C.J."/>
            <person name="Probst A.J."/>
            <person name="Thomas B.C."/>
            <person name="Singh A."/>
            <person name="Wilkins M.J."/>
            <person name="Karaoz U."/>
            <person name="Brodie E.L."/>
            <person name="Williams K.H."/>
            <person name="Hubbard S.S."/>
            <person name="Banfield J.F."/>
        </authorList>
    </citation>
    <scope>NUCLEOTIDE SEQUENCE [LARGE SCALE GENOMIC DNA]</scope>
</reference>
<proteinExistence type="inferred from homology"/>
<sequence>MKKQTKKIVFKIYAPEAQEIYLTGDFNEWDYRSLSMVKREDGVWEVEQELLPGEYQYKYIIDGRWEIDNRQEMRANEFGTMNNIIKIN</sequence>
<dbReference type="CDD" id="cd02859">
    <property type="entry name" value="E_set_AMPKbeta_like_N"/>
    <property type="match status" value="1"/>
</dbReference>
<dbReference type="SUPFAM" id="SSF81296">
    <property type="entry name" value="E set domains"/>
    <property type="match status" value="1"/>
</dbReference>
<dbReference type="InterPro" id="IPR050827">
    <property type="entry name" value="CRP1_MDG1_kinase"/>
</dbReference>
<feature type="domain" description="AMP-activated protein kinase glycogen-binding" evidence="2">
    <location>
        <begin position="14"/>
        <end position="88"/>
    </location>
</feature>
<evidence type="ECO:0000259" key="2">
    <source>
        <dbReference type="Pfam" id="PF16561"/>
    </source>
</evidence>
<accession>A0A1F5VTT3</accession>
<dbReference type="EMBL" id="MFGW01000080">
    <property type="protein sequence ID" value="OGF66866.1"/>
    <property type="molecule type" value="Genomic_DNA"/>
</dbReference>
<comment type="similarity">
    <text evidence="1">Belongs to the 5'-AMP-activated protein kinase beta subunit family.</text>
</comment>
<dbReference type="Gene3D" id="2.60.40.10">
    <property type="entry name" value="Immunoglobulins"/>
    <property type="match status" value="1"/>
</dbReference>
<dbReference type="Pfam" id="PF16561">
    <property type="entry name" value="AMPK1_CBM"/>
    <property type="match status" value="1"/>
</dbReference>
<dbReference type="InterPro" id="IPR013783">
    <property type="entry name" value="Ig-like_fold"/>
</dbReference>
<dbReference type="PANTHER" id="PTHR10343:SF84">
    <property type="entry name" value="5'-AMP-ACTIVATED PROTEIN KINASE SUBUNIT BETA-1"/>
    <property type="match status" value="1"/>
</dbReference>
<comment type="caution">
    <text evidence="3">The sequence shown here is derived from an EMBL/GenBank/DDBJ whole genome shotgun (WGS) entry which is preliminary data.</text>
</comment>
<dbReference type="STRING" id="1817863.A2Y62_21920"/>